<comment type="caution">
    <text evidence="2">The sequence shown here is derived from an EMBL/GenBank/DDBJ whole genome shotgun (WGS) entry which is preliminary data.</text>
</comment>
<evidence type="ECO:0000313" key="2">
    <source>
        <dbReference type="EMBL" id="KAG2172463.1"/>
    </source>
</evidence>
<dbReference type="Proteomes" id="UP000612746">
    <property type="component" value="Unassembled WGS sequence"/>
</dbReference>
<name>A0A8H7UA61_9FUNG</name>
<proteinExistence type="predicted"/>
<dbReference type="EMBL" id="JAEPRA010000024">
    <property type="protein sequence ID" value="KAG2172463.1"/>
    <property type="molecule type" value="Genomic_DNA"/>
</dbReference>
<reference evidence="2" key="1">
    <citation type="submission" date="2020-12" db="EMBL/GenBank/DDBJ databases">
        <title>Metabolic potential, ecology and presence of endohyphal bacteria is reflected in genomic diversity of Mucoromycotina.</title>
        <authorList>
            <person name="Muszewska A."/>
            <person name="Okrasinska A."/>
            <person name="Steczkiewicz K."/>
            <person name="Drgas O."/>
            <person name="Orlowska M."/>
            <person name="Perlinska-Lenart U."/>
            <person name="Aleksandrzak-Piekarczyk T."/>
            <person name="Szatraj K."/>
            <person name="Zielenkiewicz U."/>
            <person name="Pilsyk S."/>
            <person name="Malc E."/>
            <person name="Mieczkowski P."/>
            <person name="Kruszewska J.S."/>
            <person name="Biernat P."/>
            <person name="Pawlowska J."/>
        </authorList>
    </citation>
    <scope>NUCLEOTIDE SEQUENCE</scope>
    <source>
        <strain evidence="2">WA0000051536</strain>
    </source>
</reference>
<feature type="signal peptide" evidence="1">
    <location>
        <begin position="1"/>
        <end position="22"/>
    </location>
</feature>
<sequence>MKFSLCIFTFIALFFFATTTNALPQYSSDVVLGRRDIERLIPELEKRNGKTSQKWTKKQIPTLAADIMIQIKAKVKASILVDITTKFCDDIKASLDINLKALLGIIEIDDAHVALAQKTVIKGLDVKIQAQIEAQLDAQVYAQIEVALTKALGSSCDEDKLLKVLLEIDAKLAALLKVKLPKIAASISADVKAAIDLGIKHAKVKIPLLLDIDISLNVDVAVTLKACVKAVISACADISAKVWAKAILNAVL</sequence>
<feature type="chain" id="PRO_5034202335" evidence="1">
    <location>
        <begin position="23"/>
        <end position="252"/>
    </location>
</feature>
<protein>
    <submittedName>
        <fullName evidence="2">Uncharacterized protein</fullName>
    </submittedName>
</protein>
<dbReference type="OrthoDB" id="2360307at2759"/>
<organism evidence="2 3">
    <name type="scientific">Umbelopsis vinacea</name>
    <dbReference type="NCBI Taxonomy" id="44442"/>
    <lineage>
        <taxon>Eukaryota</taxon>
        <taxon>Fungi</taxon>
        <taxon>Fungi incertae sedis</taxon>
        <taxon>Mucoromycota</taxon>
        <taxon>Mucoromycotina</taxon>
        <taxon>Umbelopsidomycetes</taxon>
        <taxon>Umbelopsidales</taxon>
        <taxon>Umbelopsidaceae</taxon>
        <taxon>Umbelopsis</taxon>
    </lineage>
</organism>
<gene>
    <name evidence="2" type="ORF">INT44_006636</name>
</gene>
<evidence type="ECO:0000256" key="1">
    <source>
        <dbReference type="SAM" id="SignalP"/>
    </source>
</evidence>
<keyword evidence="3" id="KW-1185">Reference proteome</keyword>
<accession>A0A8H7UA61</accession>
<evidence type="ECO:0000313" key="3">
    <source>
        <dbReference type="Proteomes" id="UP000612746"/>
    </source>
</evidence>
<dbReference type="AlphaFoldDB" id="A0A8H7UA61"/>
<keyword evidence="1" id="KW-0732">Signal</keyword>